<dbReference type="EMBL" id="JAHLFV010000025">
    <property type="protein sequence ID" value="MBU3849137.1"/>
    <property type="molecule type" value="Genomic_DNA"/>
</dbReference>
<dbReference type="Proteomes" id="UP000823914">
    <property type="component" value="Unassembled WGS sequence"/>
</dbReference>
<gene>
    <name evidence="1" type="ORF">IAA16_01060</name>
</gene>
<dbReference type="Gene3D" id="3.40.630.30">
    <property type="match status" value="1"/>
</dbReference>
<proteinExistence type="predicted"/>
<protein>
    <recommendedName>
        <fullName evidence="3">Acetyltransferase</fullName>
    </recommendedName>
</protein>
<reference evidence="1" key="1">
    <citation type="journal article" date="2021" name="PeerJ">
        <title>Extensive microbial diversity within the chicken gut microbiome revealed by metagenomics and culture.</title>
        <authorList>
            <person name="Gilroy R."/>
            <person name="Ravi A."/>
            <person name="Getino M."/>
            <person name="Pursley I."/>
            <person name="Horton D.L."/>
            <person name="Alikhan N.F."/>
            <person name="Baker D."/>
            <person name="Gharbi K."/>
            <person name="Hall N."/>
            <person name="Watson M."/>
            <person name="Adriaenssens E.M."/>
            <person name="Foster-Nyarko E."/>
            <person name="Jarju S."/>
            <person name="Secka A."/>
            <person name="Antonio M."/>
            <person name="Oren A."/>
            <person name="Chaudhuri R.R."/>
            <person name="La Ragione R."/>
            <person name="Hildebrand F."/>
            <person name="Pallen M.J."/>
        </authorList>
    </citation>
    <scope>NUCLEOTIDE SEQUENCE</scope>
    <source>
        <strain evidence="1">Gambia15-2214</strain>
    </source>
</reference>
<evidence type="ECO:0000313" key="2">
    <source>
        <dbReference type="Proteomes" id="UP000823914"/>
    </source>
</evidence>
<evidence type="ECO:0000313" key="1">
    <source>
        <dbReference type="EMBL" id="MBU3849137.1"/>
    </source>
</evidence>
<organism evidence="1 2">
    <name type="scientific">Candidatus Treponema excrementipullorum</name>
    <dbReference type="NCBI Taxonomy" id="2838768"/>
    <lineage>
        <taxon>Bacteria</taxon>
        <taxon>Pseudomonadati</taxon>
        <taxon>Spirochaetota</taxon>
        <taxon>Spirochaetia</taxon>
        <taxon>Spirochaetales</taxon>
        <taxon>Treponemataceae</taxon>
        <taxon>Treponema</taxon>
    </lineage>
</organism>
<reference evidence="1" key="2">
    <citation type="submission" date="2021-04" db="EMBL/GenBank/DDBJ databases">
        <authorList>
            <person name="Gilroy R."/>
        </authorList>
    </citation>
    <scope>NUCLEOTIDE SEQUENCE</scope>
    <source>
        <strain evidence="1">Gambia15-2214</strain>
    </source>
</reference>
<accession>A0A9E2NY24</accession>
<evidence type="ECO:0008006" key="3">
    <source>
        <dbReference type="Google" id="ProtNLM"/>
    </source>
</evidence>
<comment type="caution">
    <text evidence="1">The sequence shown here is derived from an EMBL/GenBank/DDBJ whole genome shotgun (WGS) entry which is preliminary data.</text>
</comment>
<dbReference type="AlphaFoldDB" id="A0A9E2NY24"/>
<name>A0A9E2NY24_9SPIR</name>
<sequence length="61" mass="7447">MNIVIRNEQVEDYRRTEEVAREAFWNLYFPGATEHYVVHKMRSHPDFIKELAFVINVLFYL</sequence>